<accession>A0A7R9AK88</accession>
<protein>
    <submittedName>
        <fullName evidence="1">Uncharacterized protein</fullName>
    </submittedName>
</protein>
<sequence length="131" mass="14906">MDLIKMNRPIQVKPADTENRGGMLSLLQRRLSINIMHFVAIYIPNHAVPLFSKPEVHAKKEMGGADNRNCASVRRGMEAIKEEELWKDKGPDYRLEQLMMMNSCYIIEPRSVVTESVAVPVSIRNIPSEDV</sequence>
<proteinExistence type="predicted"/>
<dbReference type="AlphaFoldDB" id="A0A7R9AK88"/>
<organism evidence="1">
    <name type="scientific">Timema shepardi</name>
    <name type="common">Walking stick</name>
    <dbReference type="NCBI Taxonomy" id="629360"/>
    <lineage>
        <taxon>Eukaryota</taxon>
        <taxon>Metazoa</taxon>
        <taxon>Ecdysozoa</taxon>
        <taxon>Arthropoda</taxon>
        <taxon>Hexapoda</taxon>
        <taxon>Insecta</taxon>
        <taxon>Pterygota</taxon>
        <taxon>Neoptera</taxon>
        <taxon>Polyneoptera</taxon>
        <taxon>Phasmatodea</taxon>
        <taxon>Timematodea</taxon>
        <taxon>Timematoidea</taxon>
        <taxon>Timematidae</taxon>
        <taxon>Timema</taxon>
    </lineage>
</organism>
<evidence type="ECO:0000313" key="1">
    <source>
        <dbReference type="EMBL" id="CAD7255856.1"/>
    </source>
</evidence>
<gene>
    <name evidence="1" type="ORF">TSIB3V08_LOCUS148</name>
</gene>
<reference evidence="1" key="1">
    <citation type="submission" date="2020-11" db="EMBL/GenBank/DDBJ databases">
        <authorList>
            <person name="Tran Van P."/>
        </authorList>
    </citation>
    <scope>NUCLEOTIDE SEQUENCE</scope>
</reference>
<name>A0A7R9AK88_TIMSH</name>
<dbReference type="EMBL" id="OC000037">
    <property type="protein sequence ID" value="CAD7255856.1"/>
    <property type="molecule type" value="Genomic_DNA"/>
</dbReference>